<sequence length="139" mass="15553">GIMEEDRASNLSWHNVEQNGDFVHIKLMCNNTFVTVTDSKENTKIQCSSGCLPELKGGQKVSRYVAEATAEHVGRLARSMGVSTFISINCNEAYFKKKRQAIMSFRVGFSNSGDQNPIVYIEDTTCPHNGCRLQKKRCV</sequence>
<dbReference type="InterPro" id="IPR001971">
    <property type="entry name" value="Ribosomal_uS11"/>
</dbReference>
<keyword evidence="3" id="KW-0687">Ribonucleoprotein</keyword>
<dbReference type="GO" id="GO:1990904">
    <property type="term" value="C:ribonucleoprotein complex"/>
    <property type="evidence" value="ECO:0007669"/>
    <property type="project" value="UniProtKB-KW"/>
</dbReference>
<dbReference type="EMBL" id="BDDD01000953">
    <property type="protein sequence ID" value="GAV71934.1"/>
    <property type="molecule type" value="Genomic_DNA"/>
</dbReference>
<dbReference type="AlphaFoldDB" id="A0A1Q3BVA4"/>
<proteinExistence type="inferred from homology"/>
<name>A0A1Q3BVA4_CEPFO</name>
<comment type="similarity">
    <text evidence="1">Belongs to the universal ribosomal protein uS11 family.</text>
</comment>
<dbReference type="GO" id="GO:0005840">
    <property type="term" value="C:ribosome"/>
    <property type="evidence" value="ECO:0007669"/>
    <property type="project" value="UniProtKB-KW"/>
</dbReference>
<dbReference type="Proteomes" id="UP000187406">
    <property type="component" value="Unassembled WGS sequence"/>
</dbReference>
<reference evidence="5" key="1">
    <citation type="submission" date="2016-04" db="EMBL/GenBank/DDBJ databases">
        <title>Cephalotus genome sequencing.</title>
        <authorList>
            <person name="Fukushima K."/>
            <person name="Hasebe M."/>
            <person name="Fang X."/>
        </authorList>
    </citation>
    <scope>NUCLEOTIDE SEQUENCE [LARGE SCALE GENOMIC DNA]</scope>
    <source>
        <strain evidence="5">cv. St1</strain>
    </source>
</reference>
<dbReference type="InParanoid" id="A0A1Q3BVA4"/>
<dbReference type="Gene3D" id="3.30.420.80">
    <property type="entry name" value="Ribosomal protein S11"/>
    <property type="match status" value="1"/>
</dbReference>
<dbReference type="PIRSF" id="PIRSF002131">
    <property type="entry name" value="Ribosomal_S11"/>
    <property type="match status" value="1"/>
</dbReference>
<dbReference type="PANTHER" id="PTHR11759">
    <property type="entry name" value="40S RIBOSOMAL PROTEIN S14/30S RIBOSOMAL PROTEIN S11"/>
    <property type="match status" value="1"/>
</dbReference>
<accession>A0A1Q3BVA4</accession>
<evidence type="ECO:0000313" key="5">
    <source>
        <dbReference type="Proteomes" id="UP000187406"/>
    </source>
</evidence>
<dbReference type="OrthoDB" id="1654884at2759"/>
<protein>
    <submittedName>
        <fullName evidence="4">Ribosomal_S11 domain-containing protein</fullName>
    </submittedName>
</protein>
<feature type="non-terminal residue" evidence="4">
    <location>
        <position position="139"/>
    </location>
</feature>
<dbReference type="GO" id="GO:0003735">
    <property type="term" value="F:structural constituent of ribosome"/>
    <property type="evidence" value="ECO:0007669"/>
    <property type="project" value="InterPro"/>
</dbReference>
<dbReference type="STRING" id="3775.A0A1Q3BVA4"/>
<evidence type="ECO:0000256" key="3">
    <source>
        <dbReference type="ARBA" id="ARBA00023274"/>
    </source>
</evidence>
<evidence type="ECO:0000256" key="1">
    <source>
        <dbReference type="ARBA" id="ARBA00006194"/>
    </source>
</evidence>
<dbReference type="SUPFAM" id="SSF53137">
    <property type="entry name" value="Translational machinery components"/>
    <property type="match status" value="1"/>
</dbReference>
<feature type="non-terminal residue" evidence="4">
    <location>
        <position position="1"/>
    </location>
</feature>
<dbReference type="Pfam" id="PF00411">
    <property type="entry name" value="Ribosomal_S11"/>
    <property type="match status" value="1"/>
</dbReference>
<keyword evidence="5" id="KW-1185">Reference proteome</keyword>
<dbReference type="InterPro" id="IPR036967">
    <property type="entry name" value="Ribosomal_uS11_sf"/>
</dbReference>
<keyword evidence="2" id="KW-0689">Ribosomal protein</keyword>
<dbReference type="GO" id="GO:0006412">
    <property type="term" value="P:translation"/>
    <property type="evidence" value="ECO:0007669"/>
    <property type="project" value="InterPro"/>
</dbReference>
<evidence type="ECO:0000256" key="2">
    <source>
        <dbReference type="ARBA" id="ARBA00022980"/>
    </source>
</evidence>
<gene>
    <name evidence="4" type="ORF">CFOL_v3_15423</name>
</gene>
<comment type="caution">
    <text evidence="4">The sequence shown here is derived from an EMBL/GenBank/DDBJ whole genome shotgun (WGS) entry which is preliminary data.</text>
</comment>
<organism evidence="4 5">
    <name type="scientific">Cephalotus follicularis</name>
    <name type="common">Albany pitcher plant</name>
    <dbReference type="NCBI Taxonomy" id="3775"/>
    <lineage>
        <taxon>Eukaryota</taxon>
        <taxon>Viridiplantae</taxon>
        <taxon>Streptophyta</taxon>
        <taxon>Embryophyta</taxon>
        <taxon>Tracheophyta</taxon>
        <taxon>Spermatophyta</taxon>
        <taxon>Magnoliopsida</taxon>
        <taxon>eudicotyledons</taxon>
        <taxon>Gunneridae</taxon>
        <taxon>Pentapetalae</taxon>
        <taxon>rosids</taxon>
        <taxon>fabids</taxon>
        <taxon>Oxalidales</taxon>
        <taxon>Cephalotaceae</taxon>
        <taxon>Cephalotus</taxon>
    </lineage>
</organism>
<evidence type="ECO:0000313" key="4">
    <source>
        <dbReference type="EMBL" id="GAV71934.1"/>
    </source>
</evidence>